<feature type="coiled-coil region" evidence="1">
    <location>
        <begin position="190"/>
        <end position="247"/>
    </location>
</feature>
<sequence>MFAMISSPPANDIKQKVDFQEKWHQEKMQLLKQAEAYGISEPFNAPKIFSRRIDNVTAVEVSLKDLAVLTFQFNRDKYRWKIVKIDIAEGPVAERHRINEKFYRQLKPLFDRYYYLVDWSDWLREAEEPEALQKYWQDILGVQKQLQEISPPQEATELYKAFQEALSKLEEATRAQIKFVSLKNDLADKLKETVQTMEDINLLEERLEEQLEQSNESYMIGTMRQTLENLKEEIRTELENLQDKSYQLGEADREQLLLQFEELHRQFLSEKAVYEEFVGRTAGL</sequence>
<gene>
    <name evidence="2" type="ORF">KKC1_28520</name>
</gene>
<dbReference type="Proteomes" id="UP000197032">
    <property type="component" value="Unassembled WGS sequence"/>
</dbReference>
<name>A0A1Z5HW35_9FIRM</name>
<organism evidence="2 3">
    <name type="scientific">Calderihabitans maritimus</name>
    <dbReference type="NCBI Taxonomy" id="1246530"/>
    <lineage>
        <taxon>Bacteria</taxon>
        <taxon>Bacillati</taxon>
        <taxon>Bacillota</taxon>
        <taxon>Clostridia</taxon>
        <taxon>Neomoorellales</taxon>
        <taxon>Calderihabitantaceae</taxon>
        <taxon>Calderihabitans</taxon>
    </lineage>
</organism>
<proteinExistence type="predicted"/>
<dbReference type="AlphaFoldDB" id="A0A1Z5HW35"/>
<evidence type="ECO:0000256" key="1">
    <source>
        <dbReference type="SAM" id="Coils"/>
    </source>
</evidence>
<protein>
    <submittedName>
        <fullName evidence="2">Uncharacterized protein</fullName>
    </submittedName>
</protein>
<comment type="caution">
    <text evidence="2">The sequence shown here is derived from an EMBL/GenBank/DDBJ whole genome shotgun (WGS) entry which is preliminary data.</text>
</comment>
<accession>A0A1Z5HW35</accession>
<keyword evidence="3" id="KW-1185">Reference proteome</keyword>
<dbReference type="EMBL" id="BDGJ01000168">
    <property type="protein sequence ID" value="GAW93724.1"/>
    <property type="molecule type" value="Genomic_DNA"/>
</dbReference>
<evidence type="ECO:0000313" key="2">
    <source>
        <dbReference type="EMBL" id="GAW93724.1"/>
    </source>
</evidence>
<evidence type="ECO:0000313" key="3">
    <source>
        <dbReference type="Proteomes" id="UP000197032"/>
    </source>
</evidence>
<keyword evidence="1" id="KW-0175">Coiled coil</keyword>
<reference evidence="3" key="1">
    <citation type="journal article" date="2017" name="Appl. Environ. Microbiol.">
        <title>Genomic analysis of Calderihabitans maritimus KKC1, a thermophilic hydrogenogenic carboxydotrophic bacterium isolated from marine sediment.</title>
        <authorList>
            <person name="Omae K."/>
            <person name="Yoneda Y."/>
            <person name="Fukuyama Y."/>
            <person name="Yoshida T."/>
            <person name="Sako Y."/>
        </authorList>
    </citation>
    <scope>NUCLEOTIDE SEQUENCE [LARGE SCALE GENOMIC DNA]</scope>
    <source>
        <strain evidence="3">KKC1</strain>
    </source>
</reference>